<evidence type="ECO:0000313" key="3">
    <source>
        <dbReference type="Proteomes" id="UP000547628"/>
    </source>
</evidence>
<sequence>MKELHTDDLSMNSGKLFREQMVENFKIIERNDSDIRRLLQEDHDDLAKKINNVNKRLDELMNGGAM</sequence>
<accession>A0A839H8E5</accession>
<dbReference type="RefSeq" id="WP_182602720.1">
    <property type="nucleotide sequence ID" value="NZ_JACIVD010000062.1"/>
</dbReference>
<reference evidence="2 3" key="1">
    <citation type="submission" date="2020-07" db="EMBL/GenBank/DDBJ databases">
        <title>Description of Limosilactobacillus balticus sp. nov., Limosilactobacillus agrestis sp. nov., Limosilactobacillus albertensis sp. nov., Limosilactobacillus rudii sp. nov., Limosilactobacillus fastidiosus sp. nov., five novel Limosilactobacillus species isolated from the vertebrate gastrointestinal tract, and proposal of 6 subspecies of Limosilactobacillus reuteri adapted to the gastrointestinal tract of specific vertebrate hosts.</title>
        <authorList>
            <person name="Li F."/>
            <person name="Cheng C."/>
            <person name="Zheng J."/>
            <person name="Quevedo R.M."/>
            <person name="Li J."/>
            <person name="Roos S."/>
            <person name="Gaenzle M.G."/>
            <person name="Walter J."/>
        </authorList>
    </citation>
    <scope>NUCLEOTIDE SEQUENCE [LARGE SCALE GENOMIC DNA]</scope>
    <source>
        <strain evidence="2 3">Lr3000</strain>
    </source>
</reference>
<dbReference type="AlphaFoldDB" id="A0A839H8E5"/>
<dbReference type="EMBL" id="JACIVD010000062">
    <property type="protein sequence ID" value="MBB1123566.1"/>
    <property type="molecule type" value="Genomic_DNA"/>
</dbReference>
<name>A0A839H8E5_9LACO</name>
<evidence type="ECO:0000256" key="1">
    <source>
        <dbReference type="SAM" id="Coils"/>
    </source>
</evidence>
<evidence type="ECO:0000313" key="2">
    <source>
        <dbReference type="EMBL" id="MBB1123566.1"/>
    </source>
</evidence>
<keyword evidence="1" id="KW-0175">Coiled coil</keyword>
<dbReference type="Proteomes" id="UP000547628">
    <property type="component" value="Unassembled WGS sequence"/>
</dbReference>
<feature type="coiled-coil region" evidence="1">
    <location>
        <begin position="36"/>
        <end position="63"/>
    </location>
</feature>
<organism evidence="2 3">
    <name type="scientific">Limosilactobacillus albertensis</name>
    <dbReference type="NCBI Taxonomy" id="2759752"/>
    <lineage>
        <taxon>Bacteria</taxon>
        <taxon>Bacillati</taxon>
        <taxon>Bacillota</taxon>
        <taxon>Bacilli</taxon>
        <taxon>Lactobacillales</taxon>
        <taxon>Lactobacillaceae</taxon>
        <taxon>Limosilactobacillus</taxon>
    </lineage>
</organism>
<protein>
    <submittedName>
        <fullName evidence="2">Uncharacterized protein</fullName>
    </submittedName>
</protein>
<gene>
    <name evidence="2" type="ORF">H5S41_06295</name>
</gene>
<comment type="caution">
    <text evidence="2">The sequence shown here is derived from an EMBL/GenBank/DDBJ whole genome shotgun (WGS) entry which is preliminary data.</text>
</comment>
<proteinExistence type="predicted"/>